<evidence type="ECO:0000256" key="11">
    <source>
        <dbReference type="ARBA" id="ARBA00023002"/>
    </source>
</evidence>
<accession>A0A7D9H053</accession>
<dbReference type="Pfam" id="PF08030">
    <property type="entry name" value="NAD_binding_6"/>
    <property type="match status" value="1"/>
</dbReference>
<dbReference type="Pfam" id="PF08022">
    <property type="entry name" value="FAD_binding_8"/>
    <property type="match status" value="1"/>
</dbReference>
<name>A0A7D9H053_DEKBR</name>
<dbReference type="SUPFAM" id="SSF63380">
    <property type="entry name" value="Riboflavin synthase domain-like"/>
    <property type="match status" value="1"/>
</dbReference>
<organism evidence="19 20">
    <name type="scientific">Dekkera bruxellensis</name>
    <name type="common">Brettanomyces custersii</name>
    <dbReference type="NCBI Taxonomy" id="5007"/>
    <lineage>
        <taxon>Eukaryota</taxon>
        <taxon>Fungi</taxon>
        <taxon>Dikarya</taxon>
        <taxon>Ascomycota</taxon>
        <taxon>Saccharomycotina</taxon>
        <taxon>Pichiomycetes</taxon>
        <taxon>Pichiales</taxon>
        <taxon>Pichiaceae</taxon>
        <taxon>Brettanomyces</taxon>
    </lineage>
</organism>
<evidence type="ECO:0000256" key="12">
    <source>
        <dbReference type="ARBA" id="ARBA00023065"/>
    </source>
</evidence>
<evidence type="ECO:0000256" key="3">
    <source>
        <dbReference type="ARBA" id="ARBA00012668"/>
    </source>
</evidence>
<evidence type="ECO:0000256" key="2">
    <source>
        <dbReference type="ARBA" id="ARBA00006278"/>
    </source>
</evidence>
<keyword evidence="10 16" id="KW-1133">Transmembrane helix</keyword>
<dbReference type="PANTHER" id="PTHR32361">
    <property type="entry name" value="FERRIC/CUPRIC REDUCTASE TRANSMEMBRANE COMPONENT"/>
    <property type="match status" value="1"/>
</dbReference>
<proteinExistence type="inferred from homology"/>
<keyword evidence="5" id="KW-1003">Cell membrane</keyword>
<dbReference type="InterPro" id="IPR017927">
    <property type="entry name" value="FAD-bd_FR_type"/>
</dbReference>
<evidence type="ECO:0000256" key="15">
    <source>
        <dbReference type="SAM" id="MobiDB-lite"/>
    </source>
</evidence>
<comment type="catalytic activity">
    <reaction evidence="14">
        <text>2 a Fe(II)-siderophore + NADP(+) + H(+) = 2 a Fe(III)-siderophore + NADPH</text>
        <dbReference type="Rhea" id="RHEA:28795"/>
        <dbReference type="Rhea" id="RHEA-COMP:11342"/>
        <dbReference type="Rhea" id="RHEA-COMP:11344"/>
        <dbReference type="ChEBI" id="CHEBI:15378"/>
        <dbReference type="ChEBI" id="CHEBI:29033"/>
        <dbReference type="ChEBI" id="CHEBI:29034"/>
        <dbReference type="ChEBI" id="CHEBI:57783"/>
        <dbReference type="ChEBI" id="CHEBI:58349"/>
        <dbReference type="EC" id="1.16.1.9"/>
    </reaction>
</comment>
<evidence type="ECO:0000256" key="4">
    <source>
        <dbReference type="ARBA" id="ARBA00022448"/>
    </source>
</evidence>
<dbReference type="EC" id="1.16.1.9" evidence="3"/>
<dbReference type="Gene3D" id="3.40.50.80">
    <property type="entry name" value="Nucleotide-binding domain of ferredoxin-NADP reductase (FNR) module"/>
    <property type="match status" value="1"/>
</dbReference>
<evidence type="ECO:0000256" key="14">
    <source>
        <dbReference type="ARBA" id="ARBA00048483"/>
    </source>
</evidence>
<dbReference type="InterPro" id="IPR013121">
    <property type="entry name" value="Fe_red_NAD-bd_6"/>
</dbReference>
<keyword evidence="8" id="KW-0274">FAD</keyword>
<dbReference type="PROSITE" id="PS51384">
    <property type="entry name" value="FAD_FR"/>
    <property type="match status" value="1"/>
</dbReference>
<dbReference type="SFLD" id="SFLDG01168">
    <property type="entry name" value="Ferric_reductase_subgroup_(FRE"/>
    <property type="match status" value="1"/>
</dbReference>
<dbReference type="InterPro" id="IPR017938">
    <property type="entry name" value="Riboflavin_synthase-like_b-brl"/>
</dbReference>
<dbReference type="Proteomes" id="UP000478008">
    <property type="component" value="Unassembled WGS sequence"/>
</dbReference>
<evidence type="ECO:0000256" key="9">
    <source>
        <dbReference type="ARBA" id="ARBA00022982"/>
    </source>
</evidence>
<sequence length="675" mass="77347">MRTRNSDFLLIFSTLLTTATSLVIYDSPLAEACTSFTRTLDWGCSDNAGHMNVNIWSCQCASIEWLGTVTNCIKKYGNSTHEITHGYEHIMKRCKAKANLSYMLSDMLAFKKNATDYIEPYSEEDTTNVLQHPVSIPTTNFIYYYRSYFDFAEAIRLSQRLGWGSVGYWLGVVGIAAIWHWLEIFYKLPPSYQKFITRYLLLPHDKLLSMNTWEWIVCFFFCIEVLLSCIINYDTPLGAYLATQYYKMIDLVSFRTDLIGFSVMPVVYLMGTRNNPFVLFGGYKRSQMIKYHKIVAWVLFTMAIIHSCIWTRYPIVEGGGYSTWVQDSYFQWGIVGSVCLGVLLLQAFKLFRDIMYQVFLVLHQLLAILFIVAMWLHCNTLGWMGWVYSLVAIMALDRVCRVMRILQNGLVNEAQVECYNKTILKLTFHKPKFFIFFTGCHVYLHFLNPWYTCYQSHPFSVVKSINYDGKLEIYIRVKKGMTKRIACTNGTTKVLIDGPYGTISRHQSDESDSKFDKIIGIGGGAGITSILAIMNQIPEGTKSRYYVLWLTNCQSDIECLAGPLAELAKKKNVFIEVYDTSKEDDESQVTDEKSAFPSDSNSGHGISEKECSLINFHRQGRPDLSKHIQSITKESSKVKIYTCGSSKFVRSVDVIAEGLMDTGKFVEYHNENGEW</sequence>
<keyword evidence="20" id="KW-1185">Reference proteome</keyword>
<keyword evidence="11" id="KW-0560">Oxidoreductase</keyword>
<evidence type="ECO:0000256" key="7">
    <source>
        <dbReference type="ARBA" id="ARBA00022692"/>
    </source>
</evidence>
<reference evidence="19 20" key="1">
    <citation type="submission" date="2019-07" db="EMBL/GenBank/DDBJ databases">
        <authorList>
            <person name="Friedrich A."/>
            <person name="Schacherer J."/>
        </authorList>
    </citation>
    <scope>NUCLEOTIDE SEQUENCE [LARGE SCALE GENOMIC DNA]</scope>
</reference>
<feature type="transmembrane region" description="Helical" evidence="16">
    <location>
        <begin position="207"/>
        <end position="233"/>
    </location>
</feature>
<feature type="region of interest" description="Disordered" evidence="15">
    <location>
        <begin position="584"/>
        <end position="607"/>
    </location>
</feature>
<evidence type="ECO:0000256" key="8">
    <source>
        <dbReference type="ARBA" id="ARBA00022827"/>
    </source>
</evidence>
<keyword evidence="13 16" id="KW-0472">Membrane</keyword>
<comment type="similarity">
    <text evidence="2">Belongs to the ferric reductase (FRE) family.</text>
</comment>
<evidence type="ECO:0000256" key="6">
    <source>
        <dbReference type="ARBA" id="ARBA00022630"/>
    </source>
</evidence>
<feature type="transmembrane region" description="Helical" evidence="16">
    <location>
        <begin position="329"/>
        <end position="351"/>
    </location>
</feature>
<dbReference type="SUPFAM" id="SSF52343">
    <property type="entry name" value="Ferredoxin reductase-like, C-terminal NADP-linked domain"/>
    <property type="match status" value="1"/>
</dbReference>
<feature type="chain" id="PRO_5028920763" description="ferric-chelate reductase (NADPH)" evidence="17">
    <location>
        <begin position="22"/>
        <end position="675"/>
    </location>
</feature>
<dbReference type="InterPro" id="IPR051410">
    <property type="entry name" value="Ferric/Cupric_Reductase"/>
</dbReference>
<evidence type="ECO:0000256" key="16">
    <source>
        <dbReference type="SAM" id="Phobius"/>
    </source>
</evidence>
<keyword evidence="12" id="KW-0406">Ion transport</keyword>
<feature type="transmembrane region" description="Helical" evidence="16">
    <location>
        <begin position="294"/>
        <end position="313"/>
    </location>
</feature>
<comment type="subcellular location">
    <subcellularLocation>
        <location evidence="1">Cell membrane</location>
        <topology evidence="1">Multi-pass membrane protein</topology>
    </subcellularLocation>
</comment>
<dbReference type="GO" id="GO:0006879">
    <property type="term" value="P:intracellular iron ion homeostasis"/>
    <property type="evidence" value="ECO:0007669"/>
    <property type="project" value="TreeGrafter"/>
</dbReference>
<keyword evidence="9" id="KW-0249">Electron transport</keyword>
<dbReference type="AlphaFoldDB" id="A0A7D9H053"/>
<dbReference type="CDD" id="cd06186">
    <property type="entry name" value="NOX_Duox_like_FAD_NADP"/>
    <property type="match status" value="1"/>
</dbReference>
<evidence type="ECO:0000313" key="20">
    <source>
        <dbReference type="Proteomes" id="UP000478008"/>
    </source>
</evidence>
<feature type="transmembrane region" description="Helical" evidence="16">
    <location>
        <begin position="358"/>
        <end position="377"/>
    </location>
</feature>
<dbReference type="GO" id="GO:0005886">
    <property type="term" value="C:plasma membrane"/>
    <property type="evidence" value="ECO:0007669"/>
    <property type="project" value="UniProtKB-SubCell"/>
</dbReference>
<dbReference type="EMBL" id="CABFWN010000003">
    <property type="protein sequence ID" value="VUG18406.1"/>
    <property type="molecule type" value="Genomic_DNA"/>
</dbReference>
<dbReference type="InterPro" id="IPR013130">
    <property type="entry name" value="Fe3_Rdtase_TM_dom"/>
</dbReference>
<keyword evidence="4" id="KW-0813">Transport</keyword>
<keyword evidence="7 16" id="KW-0812">Transmembrane</keyword>
<dbReference type="GO" id="GO:0015677">
    <property type="term" value="P:copper ion import"/>
    <property type="evidence" value="ECO:0007669"/>
    <property type="project" value="TreeGrafter"/>
</dbReference>
<protein>
    <recommendedName>
        <fullName evidence="3">ferric-chelate reductase (NADPH)</fullName>
        <ecNumber evidence="3">1.16.1.9</ecNumber>
    </recommendedName>
</protein>
<evidence type="ECO:0000313" key="19">
    <source>
        <dbReference type="EMBL" id="VUG18406.1"/>
    </source>
</evidence>
<dbReference type="Pfam" id="PF01794">
    <property type="entry name" value="Ferric_reduct"/>
    <property type="match status" value="1"/>
</dbReference>
<evidence type="ECO:0000259" key="18">
    <source>
        <dbReference type="PROSITE" id="PS51384"/>
    </source>
</evidence>
<keyword evidence="17" id="KW-0732">Signal</keyword>
<feature type="domain" description="FAD-binding FR-type" evidence="18">
    <location>
        <begin position="398"/>
        <end position="506"/>
    </location>
</feature>
<dbReference type="InterPro" id="IPR013112">
    <property type="entry name" value="FAD-bd_8"/>
</dbReference>
<dbReference type="InterPro" id="IPR039261">
    <property type="entry name" value="FNR_nucleotide-bd"/>
</dbReference>
<gene>
    <name evidence="19" type="ORF">DEBR0S3_10022G</name>
</gene>
<keyword evidence="6" id="KW-0285">Flavoprotein</keyword>
<evidence type="ECO:0000256" key="5">
    <source>
        <dbReference type="ARBA" id="ARBA00022475"/>
    </source>
</evidence>
<evidence type="ECO:0000256" key="13">
    <source>
        <dbReference type="ARBA" id="ARBA00023136"/>
    </source>
</evidence>
<dbReference type="GO" id="GO:0052851">
    <property type="term" value="F:ferric-chelate reductase (NADPH) activity"/>
    <property type="evidence" value="ECO:0007669"/>
    <property type="project" value="UniProtKB-EC"/>
</dbReference>
<dbReference type="GO" id="GO:0006826">
    <property type="term" value="P:iron ion transport"/>
    <property type="evidence" value="ECO:0007669"/>
    <property type="project" value="TreeGrafter"/>
</dbReference>
<dbReference type="SFLD" id="SFLDS00052">
    <property type="entry name" value="Ferric_Reductase_Domain"/>
    <property type="match status" value="1"/>
</dbReference>
<feature type="signal peptide" evidence="17">
    <location>
        <begin position="1"/>
        <end position="21"/>
    </location>
</feature>
<dbReference type="PANTHER" id="PTHR32361:SF25">
    <property type="entry name" value="FERRIC_CUPRIC REDUCTASE TRANSMEMBRANE COMPONENT 1"/>
    <property type="match status" value="1"/>
</dbReference>
<feature type="transmembrane region" description="Helical" evidence="16">
    <location>
        <begin position="166"/>
        <end position="186"/>
    </location>
</feature>
<evidence type="ECO:0000256" key="10">
    <source>
        <dbReference type="ARBA" id="ARBA00022989"/>
    </source>
</evidence>
<evidence type="ECO:0000256" key="17">
    <source>
        <dbReference type="SAM" id="SignalP"/>
    </source>
</evidence>
<evidence type="ECO:0000256" key="1">
    <source>
        <dbReference type="ARBA" id="ARBA00004651"/>
    </source>
</evidence>